<feature type="transmembrane region" description="Helical" evidence="7">
    <location>
        <begin position="687"/>
        <end position="708"/>
    </location>
</feature>
<feature type="transmembrane region" description="Helical" evidence="7">
    <location>
        <begin position="296"/>
        <end position="316"/>
    </location>
</feature>
<dbReference type="InterPro" id="IPR007603">
    <property type="entry name" value="Choline_transptr-like"/>
</dbReference>
<feature type="transmembrane region" description="Helical" evidence="7">
    <location>
        <begin position="431"/>
        <end position="451"/>
    </location>
</feature>
<evidence type="ECO:0000256" key="1">
    <source>
        <dbReference type="ARBA" id="ARBA00004141"/>
    </source>
</evidence>
<evidence type="ECO:0000256" key="8">
    <source>
        <dbReference type="SAM" id="MobiDB-lite"/>
    </source>
</evidence>
<evidence type="ECO:0000256" key="2">
    <source>
        <dbReference type="ARBA" id="ARBA00007168"/>
    </source>
</evidence>
<dbReference type="GO" id="GO:0022857">
    <property type="term" value="F:transmembrane transporter activity"/>
    <property type="evidence" value="ECO:0007669"/>
    <property type="project" value="UniProtKB-UniRule"/>
</dbReference>
<evidence type="ECO:0000256" key="5">
    <source>
        <dbReference type="ARBA" id="ARBA00023136"/>
    </source>
</evidence>
<keyword evidence="6" id="KW-0325">Glycoprotein</keyword>
<dbReference type="PANTHER" id="PTHR12385:SF14">
    <property type="entry name" value="CHOLINE TRANSPORTER-LIKE 2"/>
    <property type="match status" value="1"/>
</dbReference>
<feature type="region of interest" description="Disordered" evidence="8">
    <location>
        <begin position="1"/>
        <end position="30"/>
    </location>
</feature>
<keyword evidence="3 7" id="KW-0812">Transmembrane</keyword>
<dbReference type="PANTHER" id="PTHR12385">
    <property type="entry name" value="CHOLINE TRANSPORTER-LIKE (SLC FAMILY 44)"/>
    <property type="match status" value="1"/>
</dbReference>
<gene>
    <name evidence="9" type="ORF">HKI87_02g13200</name>
</gene>
<dbReference type="Proteomes" id="UP001472866">
    <property type="component" value="Chromosome 02"/>
</dbReference>
<evidence type="ECO:0000256" key="7">
    <source>
        <dbReference type="RuleBase" id="RU368066"/>
    </source>
</evidence>
<evidence type="ECO:0000256" key="4">
    <source>
        <dbReference type="ARBA" id="ARBA00022989"/>
    </source>
</evidence>
<keyword evidence="5 7" id="KW-0472">Membrane</keyword>
<comment type="subcellular location">
    <subcellularLocation>
        <location evidence="7">Cell membrane</location>
        <topology evidence="7">Multi-pass membrane protein</topology>
    </subcellularLocation>
    <subcellularLocation>
        <location evidence="1">Membrane</location>
        <topology evidence="1">Multi-pass membrane protein</topology>
    </subcellularLocation>
</comment>
<name>A0AAX4P120_9CHLO</name>
<dbReference type="EMBL" id="CP151502">
    <property type="protein sequence ID" value="WZN59793.1"/>
    <property type="molecule type" value="Genomic_DNA"/>
</dbReference>
<accession>A0AAX4P120</accession>
<comment type="similarity">
    <text evidence="2 7">Belongs to the CTL (choline transporter-like) family.</text>
</comment>
<feature type="transmembrane region" description="Helical" evidence="7">
    <location>
        <begin position="494"/>
        <end position="525"/>
    </location>
</feature>
<sequence>MGCLDVEASNRVGPDSEAGSKPDEEDASPFQEDRKCKDVLFLIIYLGFLAGLVYVGIVAIEKGDWRRLLYGTDSNGNLCGVGKMKDYKKIVYLDDIEFSLGVGFSNARRVCASECPKAGRVCTVGDFPCSLNSQYVCPYYKYVDFNATIAGLDEYSSSYYDKLAESNATAAGSASCKEMQSLVSEWDQSGWLGELPSFLAQSLRDSANAGLCGVLYQSMSAVPGRGPCFPALLETVDVINRCIPTASGDISGRMPRAFVNVSTISELQSSLQLSTLEDLWNDEQLRYYMSDVVRSWPIVLVCGVVGGTLFSIGWMFCLRYGASVVTFITVLVVNLGLVAATLYCYLKAEIIEGDDVEVSIKDYLPDGFKSTSDDDFAWHVLAYVFSGITFVVLVVTLLVIPRLKIAVSLVKVASQAIAAMPSLIAFPIVPLFALILFLAWWVAIVAFLWSAGDEVERRGALSQMTNSTAYAKTCEEDPFCTYDIEWDDTMTFLFIYHLFGLFWASQFIVGFGYVAIAGAVARYYWCKGEVEMIPKNPVKQSAGVALRYHLGSIAFGSFFVASVQFLRGALQYVVNRVKAVLGEGKSYLFCCLRCGLWLIEKVLRFTNRNAYILVAVKGTSYCTSVMRSWRLVMKNAVQVAAVSVIADVLIWLGKLSIAIACGVAALAMSNISPYTDPSSDSYLSSQVMPVALSVIVGYIISAIFYQAYEIAIDTMLLSYCEDCERSGGKAEFAPALLAKALRQ</sequence>
<dbReference type="GO" id="GO:0005886">
    <property type="term" value="C:plasma membrane"/>
    <property type="evidence" value="ECO:0007669"/>
    <property type="project" value="UniProtKB-SubCell"/>
</dbReference>
<feature type="transmembrane region" description="Helical" evidence="7">
    <location>
        <begin position="39"/>
        <end position="60"/>
    </location>
</feature>
<feature type="transmembrane region" description="Helical" evidence="7">
    <location>
        <begin position="322"/>
        <end position="346"/>
    </location>
</feature>
<dbReference type="AlphaFoldDB" id="A0AAX4P120"/>
<evidence type="ECO:0000313" key="10">
    <source>
        <dbReference type="Proteomes" id="UP001472866"/>
    </source>
</evidence>
<evidence type="ECO:0000256" key="6">
    <source>
        <dbReference type="ARBA" id="ARBA00023180"/>
    </source>
</evidence>
<comment type="function">
    <text evidence="7">Choline transporter.</text>
</comment>
<keyword evidence="4 7" id="KW-1133">Transmembrane helix</keyword>
<evidence type="ECO:0000313" key="9">
    <source>
        <dbReference type="EMBL" id="WZN59793.1"/>
    </source>
</evidence>
<feature type="transmembrane region" description="Helical" evidence="7">
    <location>
        <begin position="636"/>
        <end position="667"/>
    </location>
</feature>
<evidence type="ECO:0000256" key="3">
    <source>
        <dbReference type="ARBA" id="ARBA00022692"/>
    </source>
</evidence>
<dbReference type="Pfam" id="PF04515">
    <property type="entry name" value="Choline_transpo"/>
    <property type="match status" value="1"/>
</dbReference>
<organism evidence="9 10">
    <name type="scientific">Chloropicon roscoffensis</name>
    <dbReference type="NCBI Taxonomy" id="1461544"/>
    <lineage>
        <taxon>Eukaryota</taxon>
        <taxon>Viridiplantae</taxon>
        <taxon>Chlorophyta</taxon>
        <taxon>Chloropicophyceae</taxon>
        <taxon>Chloropicales</taxon>
        <taxon>Chloropicaceae</taxon>
        <taxon>Chloropicon</taxon>
    </lineage>
</organism>
<keyword evidence="10" id="KW-1185">Reference proteome</keyword>
<feature type="transmembrane region" description="Helical" evidence="7">
    <location>
        <begin position="376"/>
        <end position="399"/>
    </location>
</feature>
<protein>
    <recommendedName>
        <fullName evidence="7">Choline transporter-like protein</fullName>
    </recommendedName>
</protein>
<reference evidence="9 10" key="1">
    <citation type="submission" date="2024-03" db="EMBL/GenBank/DDBJ databases">
        <title>Complete genome sequence of the green alga Chloropicon roscoffensis RCC1871.</title>
        <authorList>
            <person name="Lemieux C."/>
            <person name="Pombert J.-F."/>
            <person name="Otis C."/>
            <person name="Turmel M."/>
        </authorList>
    </citation>
    <scope>NUCLEOTIDE SEQUENCE [LARGE SCALE GENOMIC DNA]</scope>
    <source>
        <strain evidence="9 10">RCC1871</strain>
    </source>
</reference>
<proteinExistence type="inferred from homology"/>